<dbReference type="CDD" id="cd02241">
    <property type="entry name" value="cupin_OxOx"/>
    <property type="match status" value="1"/>
</dbReference>
<protein>
    <recommendedName>
        <fullName evidence="9">Germin-like protein</fullName>
    </recommendedName>
</protein>
<evidence type="ECO:0000313" key="11">
    <source>
        <dbReference type="EMBL" id="CAI9105671.1"/>
    </source>
</evidence>
<sequence length="217" mass="23416">MALTKTTHFVTLTLLVNFFSNFSPFILANHHHHADDISPQNFPWPPTQNTTKADSSFFTYTAARSLVGAAPPTQFTTLNADKTTFPALTGQGVSLSVLQFPPGVVNPPHSHPRSPELLLLLSGALRVGFIDAENKLFNQTLQAGDMFVFPKGMVHYHHNFLIDNTSVAVSAFASASPGLVSIPSNLFNSGIEDAILAQSFKTDVPTIERLKASVAGN</sequence>
<evidence type="ECO:0000256" key="4">
    <source>
        <dbReference type="ARBA" id="ARBA00022525"/>
    </source>
</evidence>
<dbReference type="GO" id="GO:0048046">
    <property type="term" value="C:apoplast"/>
    <property type="evidence" value="ECO:0007669"/>
    <property type="project" value="UniProtKB-SubCell"/>
</dbReference>
<evidence type="ECO:0000313" key="12">
    <source>
        <dbReference type="Proteomes" id="UP001161247"/>
    </source>
</evidence>
<dbReference type="Proteomes" id="UP001161247">
    <property type="component" value="Chromosome 5"/>
</dbReference>
<dbReference type="Gene3D" id="2.60.120.10">
    <property type="entry name" value="Jelly Rolls"/>
    <property type="match status" value="1"/>
</dbReference>
<keyword evidence="9" id="KW-0732">Signal</keyword>
<feature type="signal peptide" evidence="9">
    <location>
        <begin position="1"/>
        <end position="28"/>
    </location>
</feature>
<evidence type="ECO:0000256" key="3">
    <source>
        <dbReference type="ARBA" id="ARBA00022523"/>
    </source>
</evidence>
<feature type="chain" id="PRO_5043100682" description="Germin-like protein" evidence="9">
    <location>
        <begin position="29"/>
        <end position="217"/>
    </location>
</feature>
<feature type="binding site" evidence="8">
    <location>
        <position position="116"/>
    </location>
    <ligand>
        <name>Mn(2+)</name>
        <dbReference type="ChEBI" id="CHEBI:29035"/>
    </ligand>
</feature>
<dbReference type="SUPFAM" id="SSF51182">
    <property type="entry name" value="RmlC-like cupins"/>
    <property type="match status" value="1"/>
</dbReference>
<feature type="binding site" evidence="8">
    <location>
        <position position="155"/>
    </location>
    <ligand>
        <name>Mn(2+)</name>
        <dbReference type="ChEBI" id="CHEBI:29035"/>
    </ligand>
</feature>
<reference evidence="11" key="1">
    <citation type="submission" date="2023-03" db="EMBL/GenBank/DDBJ databases">
        <authorList>
            <person name="Julca I."/>
        </authorList>
    </citation>
    <scope>NUCLEOTIDE SEQUENCE</scope>
</reference>
<dbReference type="InterPro" id="IPR001929">
    <property type="entry name" value="Germin"/>
</dbReference>
<dbReference type="InterPro" id="IPR006045">
    <property type="entry name" value="Cupin_1"/>
</dbReference>
<proteinExistence type="inferred from homology"/>
<evidence type="ECO:0000256" key="6">
    <source>
        <dbReference type="ARBA" id="ARBA00023211"/>
    </source>
</evidence>
<dbReference type="AlphaFoldDB" id="A0AAV1DCV6"/>
<evidence type="ECO:0000256" key="1">
    <source>
        <dbReference type="ARBA" id="ARBA00004271"/>
    </source>
</evidence>
<feature type="domain" description="Cupin type-1" evidence="10">
    <location>
        <begin position="67"/>
        <end position="208"/>
    </location>
</feature>
<dbReference type="InterPro" id="IPR014710">
    <property type="entry name" value="RmlC-like_jellyroll"/>
</dbReference>
<gene>
    <name evidence="11" type="ORF">OLC1_LOCUS14317</name>
</gene>
<feature type="binding site" evidence="8">
    <location>
        <position position="109"/>
    </location>
    <ligand>
        <name>Mn(2+)</name>
        <dbReference type="ChEBI" id="CHEBI:29035"/>
    </ligand>
</feature>
<dbReference type="SMART" id="SM00835">
    <property type="entry name" value="Cupin_1"/>
    <property type="match status" value="1"/>
</dbReference>
<keyword evidence="3 9" id="KW-0052">Apoplast</keyword>
<dbReference type="InterPro" id="IPR011051">
    <property type="entry name" value="RmlC_Cupin_sf"/>
</dbReference>
<evidence type="ECO:0000256" key="8">
    <source>
        <dbReference type="PIRSR" id="PIRSR601929-2"/>
    </source>
</evidence>
<dbReference type="Pfam" id="PF00190">
    <property type="entry name" value="Cupin_1"/>
    <property type="match status" value="1"/>
</dbReference>
<dbReference type="PRINTS" id="PR00325">
    <property type="entry name" value="GERMIN"/>
</dbReference>
<dbReference type="EMBL" id="OX459122">
    <property type="protein sequence ID" value="CAI9105671.1"/>
    <property type="molecule type" value="Genomic_DNA"/>
</dbReference>
<feature type="binding site" evidence="8">
    <location>
        <position position="111"/>
    </location>
    <ligand>
        <name>Mn(2+)</name>
        <dbReference type="ChEBI" id="CHEBI:29035"/>
    </ligand>
</feature>
<evidence type="ECO:0000256" key="2">
    <source>
        <dbReference type="ARBA" id="ARBA00007456"/>
    </source>
</evidence>
<dbReference type="GO" id="GO:0030145">
    <property type="term" value="F:manganese ion binding"/>
    <property type="evidence" value="ECO:0007669"/>
    <property type="project" value="UniProtKB-UniRule"/>
</dbReference>
<evidence type="ECO:0000256" key="5">
    <source>
        <dbReference type="ARBA" id="ARBA00022723"/>
    </source>
</evidence>
<keyword evidence="12" id="KW-1185">Reference proteome</keyword>
<keyword evidence="6 7" id="KW-0464">Manganese</keyword>
<evidence type="ECO:0000256" key="9">
    <source>
        <dbReference type="RuleBase" id="RU366015"/>
    </source>
</evidence>
<keyword evidence="4 9" id="KW-0964">Secreted</keyword>
<comment type="similarity">
    <text evidence="2 9">Belongs to the germin family.</text>
</comment>
<comment type="subcellular location">
    <subcellularLocation>
        <location evidence="1 9">Secreted</location>
        <location evidence="1 9">Extracellular space</location>
        <location evidence="1 9">Apoplast</location>
    </subcellularLocation>
</comment>
<accession>A0AAV1DCV6</accession>
<feature type="binding site" evidence="7">
    <location>
        <position position="106"/>
    </location>
    <ligand>
        <name>oxalate</name>
        <dbReference type="ChEBI" id="CHEBI:30623"/>
    </ligand>
</feature>
<keyword evidence="5 7" id="KW-0479">Metal-binding</keyword>
<evidence type="ECO:0000256" key="7">
    <source>
        <dbReference type="PIRSR" id="PIRSR601929-1"/>
    </source>
</evidence>
<evidence type="ECO:0000259" key="10">
    <source>
        <dbReference type="SMART" id="SM00835"/>
    </source>
</evidence>
<organism evidence="11 12">
    <name type="scientific">Oldenlandia corymbosa var. corymbosa</name>
    <dbReference type="NCBI Taxonomy" id="529605"/>
    <lineage>
        <taxon>Eukaryota</taxon>
        <taxon>Viridiplantae</taxon>
        <taxon>Streptophyta</taxon>
        <taxon>Embryophyta</taxon>
        <taxon>Tracheophyta</taxon>
        <taxon>Spermatophyta</taxon>
        <taxon>Magnoliopsida</taxon>
        <taxon>eudicotyledons</taxon>
        <taxon>Gunneridae</taxon>
        <taxon>Pentapetalae</taxon>
        <taxon>asterids</taxon>
        <taxon>lamiids</taxon>
        <taxon>Gentianales</taxon>
        <taxon>Rubiaceae</taxon>
        <taxon>Rubioideae</taxon>
        <taxon>Spermacoceae</taxon>
        <taxon>Hedyotis-Oldenlandia complex</taxon>
        <taxon>Oldenlandia</taxon>
    </lineage>
</organism>
<dbReference type="PANTHER" id="PTHR31238">
    <property type="entry name" value="GERMIN-LIKE PROTEIN SUBFAMILY 3 MEMBER 3"/>
    <property type="match status" value="1"/>
</dbReference>
<feature type="binding site" evidence="7">
    <location>
        <position position="116"/>
    </location>
    <ligand>
        <name>oxalate</name>
        <dbReference type="ChEBI" id="CHEBI:30623"/>
    </ligand>
</feature>
<name>A0AAV1DCV6_OLDCO</name>
<feature type="binding site" evidence="7">
    <location>
        <position position="111"/>
    </location>
    <ligand>
        <name>oxalate</name>
        <dbReference type="ChEBI" id="CHEBI:30623"/>
    </ligand>
</feature>